<evidence type="ECO:0000313" key="3">
    <source>
        <dbReference type="Proteomes" id="UP001324993"/>
    </source>
</evidence>
<dbReference type="Proteomes" id="UP001324993">
    <property type="component" value="Chromosome"/>
</dbReference>
<accession>A0ABZ0RPW0</accession>
<dbReference type="EMBL" id="CP138858">
    <property type="protein sequence ID" value="WPJ97161.1"/>
    <property type="molecule type" value="Genomic_DNA"/>
</dbReference>
<gene>
    <name evidence="2" type="ORF">SH580_05495</name>
</gene>
<keyword evidence="1" id="KW-0732">Signal</keyword>
<name>A0ABZ0RPW0_9BACT</name>
<evidence type="ECO:0000313" key="2">
    <source>
        <dbReference type="EMBL" id="WPJ97161.1"/>
    </source>
</evidence>
<keyword evidence="3" id="KW-1185">Reference proteome</keyword>
<proteinExistence type="predicted"/>
<reference evidence="2 3" key="1">
    <citation type="submission" date="2023-11" db="EMBL/GenBank/DDBJ databases">
        <title>Coraliomargarita sp. nov., isolated from marine algae.</title>
        <authorList>
            <person name="Lee J.K."/>
            <person name="Baek J.H."/>
            <person name="Kim J.M."/>
            <person name="Choi D.G."/>
            <person name="Jeon C.O."/>
        </authorList>
    </citation>
    <scope>NUCLEOTIDE SEQUENCE [LARGE SCALE GENOMIC DNA]</scope>
    <source>
        <strain evidence="2 3">J2-16</strain>
    </source>
</reference>
<sequence>MKFYILSLFLLSTYWAYGDAALSLSNAQHAQVSVAVMPFLGTDLSKQDELTATSMRDGVLHRLFADSNVRVVIRRRAYALSLDAEILIDDPTEMKYRTPADYVIFGNLLPVQTGDTSSFNLIAGIYEASSGNVLFIQEVPCGSDDPEVLAESFYNSIHEVLHANAGLMTYDTPELAHVRPKRIAMLPVWVMGAKEYNFWEISSQLIEQSKLGLGMGWPTADIIRTDEVIEIIEAHGLNQIGGRADAYAENVARVLGADHVLLVHLNAVFKEGKDDDWSLGLMLIDIETGIVTRANQSSYTSLNALMKDAGRAAYDLTQTHYDSPAQLNVSEKLNERLRAEGRLYYKLATNDEWDKKWTSNGNDASRVEMAEIALCTIPEISDSELLTLLRRSYNLTFAMPDRLDVYRPESVGKMDNFVLNSAVDFMHLALNSRQWANPTMVAEADRLRVELLIRMNQPEEALQYLERIPRHDENYAKLLAKIHMLDGRYTEATSVLSGFEGNDLEYLELIAKAAFGTEAFEAEYKALKEYVRARGSLDHRDISERIVYLMNQFEEPKDRIRLINEYFGRWGKAMDVVQYTLARARLEVGQKGLALPVLRSLQKKKQLTGILEQNNQIIKGEIDKLLAPYEKSAVERVSYKDVALPTGGLRFYIQPIGYSDDRALRLALRMSRNFAGFDFVLLPSIRPPLHESLYDIERRQFDAYMVQQWLAGVYDAPDDALHICFLFDHDISWRGNWIYSNTLKHGWTVMSDFRWRKYYKTNSKHISRALTKVWLSVMQHPMKDWFGPDRIKEITGEPDWPNHIGTIQYSKGTAGEVFESIFTICEQTQKLYKEVVWNELVTFRQAEFENYCNENRKMIDKLIETVGLPLLSDN</sequence>
<dbReference type="RefSeq" id="WP_319834010.1">
    <property type="nucleotide sequence ID" value="NZ_CP138858.1"/>
</dbReference>
<protein>
    <submittedName>
        <fullName evidence="2">Uncharacterized protein</fullName>
    </submittedName>
</protein>
<organism evidence="2 3">
    <name type="scientific">Coraliomargarita algicola</name>
    <dbReference type="NCBI Taxonomy" id="3092156"/>
    <lineage>
        <taxon>Bacteria</taxon>
        <taxon>Pseudomonadati</taxon>
        <taxon>Verrucomicrobiota</taxon>
        <taxon>Opitutia</taxon>
        <taxon>Puniceicoccales</taxon>
        <taxon>Coraliomargaritaceae</taxon>
        <taxon>Coraliomargarita</taxon>
    </lineage>
</organism>
<evidence type="ECO:0000256" key="1">
    <source>
        <dbReference type="SAM" id="SignalP"/>
    </source>
</evidence>
<feature type="signal peptide" evidence="1">
    <location>
        <begin position="1"/>
        <end position="20"/>
    </location>
</feature>
<feature type="chain" id="PRO_5046842126" evidence="1">
    <location>
        <begin position="21"/>
        <end position="874"/>
    </location>
</feature>